<dbReference type="AlphaFoldDB" id="A0A7I7MTM0"/>
<evidence type="ECO:0000259" key="2">
    <source>
        <dbReference type="Pfam" id="PF18879"/>
    </source>
</evidence>
<keyword evidence="4" id="KW-1185">Reference proteome</keyword>
<feature type="region of interest" description="Disordered" evidence="1">
    <location>
        <begin position="325"/>
        <end position="382"/>
    </location>
</feature>
<dbReference type="EMBL" id="AP022575">
    <property type="protein sequence ID" value="BBX75172.1"/>
    <property type="molecule type" value="Genomic_DNA"/>
</dbReference>
<evidence type="ECO:0000313" key="4">
    <source>
        <dbReference type="Proteomes" id="UP000467236"/>
    </source>
</evidence>
<sequence>MHTGDDWYRVYDGNGNIIEEGDTGSLKLDYARQQQYRLDGPDSDDTTEGSSFSQDKEDEDKEDDFKSDSDEEPLERKPKEVESQSKNENGGGEAQPDEGQVQTDGESNDGKAEVEPDEPGDGSLEKSATDSVENYAANTEQDKIEPAKGDQPDKWSDAFIIYTAIMMITAMTLLDGFGDENGARFGSGSAKLGRIADQLPAASAHHGWQGLAAEAYDAQNTGLRELITQMAEADKRIQHLVQDHADQITHTRIALGTSIGFLTVCALVAEALQRLGLLSLSLKYQILVCTPVLITCATMQAVLVEHSQQTASSIREATHRYQRVSAAAGAASSPGNRQHTTVKPTDAGAGRPRNATRGWTPRTARSPAAPRPRVGWRRGPGAGMVRGYIPRSGWVGGPAAPGGGGHRCPAGPTGATGVGAPGCPTDARGGG</sequence>
<dbReference type="InterPro" id="IPR043796">
    <property type="entry name" value="ESX-1_EspA/EspE-like"/>
</dbReference>
<feature type="domain" description="ESX-1 secretion-associated protein EspA/EspE-like" evidence="2">
    <location>
        <begin position="180"/>
        <end position="255"/>
    </location>
</feature>
<dbReference type="Proteomes" id="UP000467236">
    <property type="component" value="Chromosome"/>
</dbReference>
<dbReference type="Pfam" id="PF18879">
    <property type="entry name" value="EspA_EspE"/>
    <property type="match status" value="1"/>
</dbReference>
<feature type="compositionally biased region" description="Low complexity" evidence="1">
    <location>
        <begin position="360"/>
        <end position="377"/>
    </location>
</feature>
<feature type="region of interest" description="Disordered" evidence="1">
    <location>
        <begin position="13"/>
        <end position="128"/>
    </location>
</feature>
<feature type="region of interest" description="Disordered" evidence="1">
    <location>
        <begin position="411"/>
        <end position="431"/>
    </location>
</feature>
<feature type="compositionally biased region" description="Polar residues" evidence="1">
    <location>
        <begin position="334"/>
        <end position="343"/>
    </location>
</feature>
<dbReference type="KEGG" id="mshj:MSHI_30780"/>
<name>A0A7I7MTM0_9MYCO</name>
<evidence type="ECO:0000256" key="1">
    <source>
        <dbReference type="SAM" id="MobiDB-lite"/>
    </source>
</evidence>
<proteinExistence type="predicted"/>
<feature type="compositionally biased region" description="Basic and acidic residues" evidence="1">
    <location>
        <begin position="63"/>
        <end position="85"/>
    </location>
</feature>
<evidence type="ECO:0000313" key="3">
    <source>
        <dbReference type="EMBL" id="BBX75172.1"/>
    </source>
</evidence>
<gene>
    <name evidence="3" type="ORF">MSHI_30780</name>
</gene>
<reference evidence="3 4" key="1">
    <citation type="journal article" date="2019" name="Emerg. Microbes Infect.">
        <title>Comprehensive subspecies identification of 175 nontuberculous mycobacteria species based on 7547 genomic profiles.</title>
        <authorList>
            <person name="Matsumoto Y."/>
            <person name="Kinjo T."/>
            <person name="Motooka D."/>
            <person name="Nabeya D."/>
            <person name="Jung N."/>
            <person name="Uechi K."/>
            <person name="Horii T."/>
            <person name="Iida T."/>
            <person name="Fujita J."/>
            <person name="Nakamura S."/>
        </authorList>
    </citation>
    <scope>NUCLEOTIDE SEQUENCE [LARGE SCALE GENOMIC DNA]</scope>
    <source>
        <strain evidence="3 4">JCM 14233</strain>
    </source>
</reference>
<accession>A0A7I7MTM0</accession>
<organism evidence="3 4">
    <name type="scientific">Mycobacterium shinjukuense</name>
    <dbReference type="NCBI Taxonomy" id="398694"/>
    <lineage>
        <taxon>Bacteria</taxon>
        <taxon>Bacillati</taxon>
        <taxon>Actinomycetota</taxon>
        <taxon>Actinomycetes</taxon>
        <taxon>Mycobacteriales</taxon>
        <taxon>Mycobacteriaceae</taxon>
        <taxon>Mycobacterium</taxon>
    </lineage>
</organism>
<protein>
    <recommendedName>
        <fullName evidence="2">ESX-1 secretion-associated protein EspA/EspE-like domain-containing protein</fullName>
    </recommendedName>
</protein>